<feature type="disulfide bond" evidence="11">
    <location>
        <begin position="145"/>
        <end position="209"/>
    </location>
</feature>
<organism evidence="13 14">
    <name type="scientific">Astatotilapia calliptera</name>
    <name type="common">Eastern happy</name>
    <name type="synonym">Chromis callipterus</name>
    <dbReference type="NCBI Taxonomy" id="8154"/>
    <lineage>
        <taxon>Eukaryota</taxon>
        <taxon>Metazoa</taxon>
        <taxon>Chordata</taxon>
        <taxon>Craniata</taxon>
        <taxon>Vertebrata</taxon>
        <taxon>Euteleostomi</taxon>
        <taxon>Actinopterygii</taxon>
        <taxon>Neopterygii</taxon>
        <taxon>Teleostei</taxon>
        <taxon>Neoteleostei</taxon>
        <taxon>Acanthomorphata</taxon>
        <taxon>Ovalentaria</taxon>
        <taxon>Cichlomorphae</taxon>
        <taxon>Cichliformes</taxon>
        <taxon>Cichlidae</taxon>
        <taxon>African cichlids</taxon>
        <taxon>Pseudocrenilabrinae</taxon>
        <taxon>Haplochromini</taxon>
        <taxon>Astatotilapia</taxon>
    </lineage>
</organism>
<evidence type="ECO:0000259" key="12">
    <source>
        <dbReference type="PROSITE" id="PS50287"/>
    </source>
</evidence>
<dbReference type="InterPro" id="IPR036772">
    <property type="entry name" value="SRCR-like_dom_sf"/>
</dbReference>
<keyword evidence="4" id="KW-0677">Repeat</keyword>
<feature type="domain" description="SRCR" evidence="12">
    <location>
        <begin position="656"/>
        <end position="755"/>
    </location>
</feature>
<feature type="disulfide bond" evidence="11">
    <location>
        <begin position="780"/>
        <end position="844"/>
    </location>
</feature>
<feature type="disulfide bond" evidence="11">
    <location>
        <begin position="913"/>
        <end position="977"/>
    </location>
</feature>
<keyword evidence="6" id="KW-0675">Receptor</keyword>
<feature type="disulfide bond" evidence="11">
    <location>
        <begin position="579"/>
        <end position="643"/>
    </location>
</feature>
<reference evidence="13" key="1">
    <citation type="submission" date="2018-05" db="EMBL/GenBank/DDBJ databases">
        <authorList>
            <person name="Datahose"/>
        </authorList>
    </citation>
    <scope>NUCLEOTIDE SEQUENCE</scope>
</reference>
<dbReference type="FunFam" id="3.10.250.10:FF:000009">
    <property type="entry name" value="WC1"/>
    <property type="match status" value="2"/>
</dbReference>
<feature type="disulfide bond" evidence="11">
    <location>
        <begin position="384"/>
        <end position="445"/>
    </location>
</feature>
<feature type="disulfide bond" evidence="11">
    <location>
        <begin position="1139"/>
        <end position="1203"/>
    </location>
</feature>
<feature type="disulfide bond" evidence="11">
    <location>
        <begin position="371"/>
        <end position="435"/>
    </location>
</feature>
<feature type="disulfide bond" evidence="11">
    <location>
        <begin position="55"/>
        <end position="116"/>
    </location>
</feature>
<evidence type="ECO:0000256" key="7">
    <source>
        <dbReference type="ARBA" id="ARBA00023180"/>
    </source>
</evidence>
<feature type="disulfide bond" evidence="11">
    <location>
        <begin position="86"/>
        <end position="96"/>
    </location>
</feature>
<reference evidence="13" key="3">
    <citation type="submission" date="2025-09" db="UniProtKB">
        <authorList>
            <consortium name="Ensembl"/>
        </authorList>
    </citation>
    <scope>IDENTIFICATION</scope>
</reference>
<dbReference type="PROSITE" id="PS50287">
    <property type="entry name" value="SRCR_2"/>
    <property type="match status" value="12"/>
</dbReference>
<keyword evidence="2" id="KW-0964">Secreted</keyword>
<feature type="disulfide bond" evidence="11">
    <location>
        <begin position="1033"/>
        <end position="1094"/>
    </location>
</feature>
<feature type="disulfide bond" evidence="11">
    <location>
        <begin position="623"/>
        <end position="633"/>
    </location>
</feature>
<feature type="domain" description="SRCR" evidence="12">
    <location>
        <begin position="756"/>
        <end position="855"/>
    </location>
</feature>
<keyword evidence="3" id="KW-0732">Signal</keyword>
<dbReference type="PRINTS" id="PR00258">
    <property type="entry name" value="SPERACTRCPTR"/>
</dbReference>
<evidence type="ECO:0000256" key="2">
    <source>
        <dbReference type="ARBA" id="ARBA00022525"/>
    </source>
</evidence>
<feature type="disulfide bond" evidence="11">
    <location>
        <begin position="1152"/>
        <end position="1213"/>
    </location>
</feature>
<dbReference type="GeneTree" id="ENSGT00950000183145"/>
<comment type="caution">
    <text evidence="11">Lacks conserved residue(s) required for the propagation of feature annotation.</text>
</comment>
<dbReference type="PANTHER" id="PTHR19331">
    <property type="entry name" value="SCAVENGER RECEPTOR DOMAIN-CONTAINING"/>
    <property type="match status" value="1"/>
</dbReference>
<evidence type="ECO:0000256" key="10">
    <source>
        <dbReference type="ARBA" id="ARBA00069168"/>
    </source>
</evidence>
<keyword evidence="14" id="KW-1185">Reference proteome</keyword>
<feature type="disulfide bond" evidence="11">
    <location>
        <begin position="592"/>
        <end position="653"/>
    </location>
</feature>
<proteinExistence type="predicted"/>
<feature type="disulfide bond" evidence="11">
    <location>
        <begin position="489"/>
        <end position="550"/>
    </location>
</feature>
<protein>
    <recommendedName>
        <fullName evidence="10">Soluble scavenger receptor cysteine-rich domain-containing protein SSC5D</fullName>
    </recommendedName>
</protein>
<feature type="domain" description="SRCR" evidence="12">
    <location>
        <begin position="224"/>
        <end position="328"/>
    </location>
</feature>
<accession>A0A3P8NBR6</accession>
<comment type="subcellular location">
    <subcellularLocation>
        <location evidence="1">Secreted</location>
    </subcellularLocation>
</comment>
<comment type="function">
    <text evidence="8">Binds to extracellular matrix proteins. Binds to pathogen-associated molecular patterns (PAMPs) present on the cell walls of Gram-positive and Gram-negative bacteria and fungi, behaving as a pattern recognition receptor (PRR). Induces bacterial and fungal aggregation and subsequent inhibition of PAMP-induced cytokine release. Does not possess intrinsic bactericidal activity. May play a role in the innate defense and homeostasis of certain epithelial surfaces.</text>
</comment>
<dbReference type="Gene3D" id="3.10.250.10">
    <property type="entry name" value="SRCR-like domain"/>
    <property type="match status" value="12"/>
</dbReference>
<feature type="domain" description="SRCR" evidence="12">
    <location>
        <begin position="884"/>
        <end position="988"/>
    </location>
</feature>
<feature type="disulfide bond" evidence="11">
    <location>
        <begin position="297"/>
        <end position="307"/>
    </location>
</feature>
<feature type="domain" description="SRCR" evidence="12">
    <location>
        <begin position="1113"/>
        <end position="1214"/>
    </location>
</feature>
<evidence type="ECO:0000256" key="6">
    <source>
        <dbReference type="ARBA" id="ARBA00023170"/>
    </source>
</evidence>
<feature type="disulfide bond" evidence="11">
    <location>
        <begin position="476"/>
        <end position="540"/>
    </location>
</feature>
<keyword evidence="5 11" id="KW-1015">Disulfide bond</keyword>
<evidence type="ECO:0000256" key="5">
    <source>
        <dbReference type="ARBA" id="ARBA00023157"/>
    </source>
</evidence>
<dbReference type="Proteomes" id="UP000265100">
    <property type="component" value="Chromosome 18"/>
</dbReference>
<dbReference type="OMA" id="VNSDDRC"/>
<feature type="disulfide bond" evidence="11">
    <location>
        <begin position="1278"/>
        <end position="1342"/>
    </location>
</feature>
<feature type="disulfide bond" evidence="11">
    <location>
        <begin position="926"/>
        <end position="987"/>
    </location>
</feature>
<feature type="domain" description="SRCR" evidence="12">
    <location>
        <begin position="1252"/>
        <end position="1353"/>
    </location>
</feature>
<dbReference type="SMART" id="SM00202">
    <property type="entry name" value="SR"/>
    <property type="match status" value="12"/>
</dbReference>
<feature type="disulfide bond" evidence="11">
    <location>
        <begin position="725"/>
        <end position="735"/>
    </location>
</feature>
<feature type="disulfide bond" evidence="11">
    <location>
        <begin position="1020"/>
        <end position="1084"/>
    </location>
</feature>
<evidence type="ECO:0000256" key="11">
    <source>
        <dbReference type="PROSITE-ProRule" id="PRU00196"/>
    </source>
</evidence>
<feature type="domain" description="SRCR" evidence="12">
    <location>
        <begin position="121"/>
        <end position="220"/>
    </location>
</feature>
<feature type="domain" description="SRCR" evidence="12">
    <location>
        <begin position="993"/>
        <end position="1095"/>
    </location>
</feature>
<dbReference type="PANTHER" id="PTHR19331:SF22">
    <property type="entry name" value="DELETED IN MALIGNANT BRAIN TUMORS 1 PROTEIN"/>
    <property type="match status" value="1"/>
</dbReference>
<dbReference type="AlphaFoldDB" id="A0A3P8NBR6"/>
<dbReference type="FunFam" id="3.10.250.10:FF:000007">
    <property type="entry name" value="Soluble scavenger receptor cysteine-rich domain-containing protein SSC5D"/>
    <property type="match status" value="2"/>
</dbReference>
<feature type="disulfide bond" evidence="11">
    <location>
        <begin position="253"/>
        <end position="317"/>
    </location>
</feature>
<reference evidence="13" key="2">
    <citation type="submission" date="2025-08" db="UniProtKB">
        <authorList>
            <consortium name="Ensembl"/>
        </authorList>
    </citation>
    <scope>IDENTIFICATION</scope>
</reference>
<evidence type="ECO:0000313" key="13">
    <source>
        <dbReference type="Ensembl" id="ENSACLP00000002225.2"/>
    </source>
</evidence>
<feature type="disulfide bond" evidence="11">
    <location>
        <begin position="189"/>
        <end position="199"/>
    </location>
</feature>
<feature type="disulfide bond" evidence="11">
    <location>
        <begin position="1064"/>
        <end position="1074"/>
    </location>
</feature>
<feature type="disulfide bond" evidence="11">
    <location>
        <begin position="42"/>
        <end position="106"/>
    </location>
</feature>
<dbReference type="GO" id="GO:0016020">
    <property type="term" value="C:membrane"/>
    <property type="evidence" value="ECO:0007669"/>
    <property type="project" value="InterPro"/>
</dbReference>
<feature type="disulfide bond" evidence="11">
    <location>
        <begin position="415"/>
        <end position="425"/>
    </location>
</feature>
<evidence type="ECO:0000256" key="4">
    <source>
        <dbReference type="ARBA" id="ARBA00022737"/>
    </source>
</evidence>
<dbReference type="InterPro" id="IPR001190">
    <property type="entry name" value="SRCR"/>
</dbReference>
<evidence type="ECO:0000256" key="3">
    <source>
        <dbReference type="ARBA" id="ARBA00022729"/>
    </source>
</evidence>
<evidence type="ECO:0000256" key="9">
    <source>
        <dbReference type="ARBA" id="ARBA00064153"/>
    </source>
</evidence>
<dbReference type="PROSITE" id="PS00420">
    <property type="entry name" value="SRCR_1"/>
    <property type="match status" value="3"/>
</dbReference>
<feature type="domain" description="SRCR" evidence="12">
    <location>
        <begin position="342"/>
        <end position="446"/>
    </location>
</feature>
<feature type="disulfide bond" evidence="11">
    <location>
        <begin position="1183"/>
        <end position="1193"/>
    </location>
</feature>
<dbReference type="Pfam" id="PF00530">
    <property type="entry name" value="SRCR"/>
    <property type="match status" value="12"/>
</dbReference>
<sequence length="1367" mass="148216">MCIHTHTHTHVGKHLVYTSRNSAPRCSGRVEIYHNNSWGTVCDDVWDINHAEVVCRQLGCGWALEAPRSAHFSEGKGQIWLDDVSCSGIERSLTECQHRGFGLHDCGHREDAGVVCSGGPIRLAGSIPCSGRVEIFYNNTWGTVCDDNWDINDAEVVCRELGCGTAQSAAVSARFGEGSGSIWLDDVSCSGSERSLTECQHRGFGTHDCTHSKDAGVVCSDAQIRLVNPDKSGSARCSGRVEIYHKNSWGTVCDDVWDINDAQVVCRQLGCGPALEAPRSAQFGEGTQQIWLDDVSCSGSERSLTECQHRGFGLHNCRHHEDAGVICLGEILICSLLSDAQIRLVNPDKSESARCSGRVEISYNNSWGTVCDDDWDINDAEVVCRQLGCGTALNATRSAQFGEGTRQIWLDHVECSGSERSLTECLHRRFGSHNCRHHEDAGVICSEFLALSSSGESTRCSGRVEIYHNNSWGTVCPYGLDINDAEVVCSQLDCGPALHVTQEDVFGERTGQIWLTDVSCSGTESSLTECQHGGFGKHYCEDFWYAGVICVRIRLAGSGSTPCAGRVEYYYKKRWGTVCDNDWDINDAEVVCRQLDCGPALKATQSAQFGEGKGDIWLDNVACSGSESSLTECQHRGFGTHNCGHHRDAGVICSGIRLAGSQSPSSGRVEIYHNNSWGTVCDDGWDINDAEVVCRQLVYGTALAAPKEAHFGEGSGPVWFDGVACFGNERSITQCQLGEFGSSCRHHKDAGVICSVRLSGSTLCSGRVEIFYNNTWGTVCDDNWDINDAEVVCRELGCGTAQSAAVSARFAEGSGSIWLDDVSCSGSERSLTECQHRGFGTHDCTHSQDAGVVCSGEKLNSLPWCNHSSCLPTWLAITVMYAQIRLIDPDNSGATLCSGRVEIYHNNRWGTVCDDGWDLNDAEMVCRQLDCGPALNATRSAHFGEGTGQIWLADVSCSGSESSLTDCRHRGFGLHDCRHGEDAGVICSGKIYLGLLAGSGSTQCSGRVEIYQQKTWGTVCDDGWDLNDAEVVCRQLDCGPALKATQSAHFGEGTGDIWLNEVSCSGSESSLADCQHRGFGTYSCGHDEDAGVICSGETLFDSCTCNTEKYVRIRLAGHQSTQCSGRVEIYHNKIWGTVCDHGWSTEDAEVVCRHLDCGPALNATQSAHFGEGTGQIWLDEVSCSGSESSLTECQHRGFGTHSCGHGEDAGVICSGETLFKSRTILKPFPSLNRRTHYNHNQIYVFCVLCLGIRLSGHQSGRCSGRVEIYNKKRWGTVCDDGWDLNDAEVVCRQLDCGTALAPPKEAHFGEGSGPIWLDGVACSGSERSIIQCQHRGSEKNGCTHHKDAGVICSGTSLIINRFIINSQ</sequence>
<comment type="subunit">
    <text evidence="9">Interacts with LGALS1 and laminin.</text>
</comment>
<feature type="disulfide bond" evidence="11">
    <location>
        <begin position="1322"/>
        <end position="1332"/>
    </location>
</feature>
<dbReference type="SUPFAM" id="SSF56487">
    <property type="entry name" value="SRCR-like"/>
    <property type="match status" value="12"/>
</dbReference>
<evidence type="ECO:0000256" key="1">
    <source>
        <dbReference type="ARBA" id="ARBA00004613"/>
    </source>
</evidence>
<feature type="disulfide bond" evidence="11">
    <location>
        <begin position="824"/>
        <end position="834"/>
    </location>
</feature>
<evidence type="ECO:0000256" key="8">
    <source>
        <dbReference type="ARBA" id="ARBA00058074"/>
    </source>
</evidence>
<feature type="domain" description="SRCR" evidence="12">
    <location>
        <begin position="449"/>
        <end position="551"/>
    </location>
</feature>
<dbReference type="Ensembl" id="ENSACLT00000002275.2">
    <property type="protein sequence ID" value="ENSACLP00000002225.2"/>
    <property type="gene ID" value="ENSACLG00000001481.2"/>
</dbReference>
<feature type="disulfide bond" evidence="11">
    <location>
        <begin position="266"/>
        <end position="327"/>
    </location>
</feature>
<feature type="disulfide bond" evidence="11">
    <location>
        <begin position="520"/>
        <end position="530"/>
    </location>
</feature>
<dbReference type="FunFam" id="3.10.250.10:FF:000002">
    <property type="entry name" value="Scavenger receptor cysteine-rich type 1 protein M130"/>
    <property type="match status" value="2"/>
</dbReference>
<feature type="disulfide bond" evidence="11">
    <location>
        <begin position="158"/>
        <end position="219"/>
    </location>
</feature>
<feature type="domain" description="SRCR" evidence="12">
    <location>
        <begin position="553"/>
        <end position="654"/>
    </location>
</feature>
<dbReference type="STRING" id="8154.ENSACLP00000002225"/>
<dbReference type="FunFam" id="3.10.250.10:FF:000006">
    <property type="entry name" value="neurotrypsin isoform X2"/>
    <property type="match status" value="6"/>
</dbReference>
<name>A0A3P8NBR6_ASTCA</name>
<keyword evidence="7" id="KW-0325">Glycoprotein</keyword>
<feature type="disulfide bond" evidence="11">
    <location>
        <begin position="1291"/>
        <end position="1352"/>
    </location>
</feature>
<feature type="domain" description="SRCR" evidence="12">
    <location>
        <begin position="16"/>
        <end position="117"/>
    </location>
</feature>
<evidence type="ECO:0000313" key="14">
    <source>
        <dbReference type="Proteomes" id="UP000265100"/>
    </source>
</evidence>
<feature type="disulfide bond" evidence="11">
    <location>
        <begin position="793"/>
        <end position="854"/>
    </location>
</feature>
<feature type="disulfide bond" evidence="11">
    <location>
        <begin position="957"/>
        <end position="967"/>
    </location>
</feature>